<evidence type="ECO:0000256" key="2">
    <source>
        <dbReference type="ARBA" id="ARBA00017835"/>
    </source>
</evidence>
<keyword evidence="4" id="KW-0732">Signal</keyword>
<dbReference type="InterPro" id="IPR019560">
    <property type="entry name" value="Mitochondrial_18_kDa_protein"/>
</dbReference>
<sequence>MVCLLWVLTGFSWSSLGFDSHVSGYANEFGEAFRSHVPLSIVKLSYGISSAYVLADACNTGLRVYKKTPPAEAIRRSGMAGCDVLVWQAFASVIIPGITINRIVAGSTFVLQKSIKIPINKIKWISTIAGLLSIPIIIKPIDHFVDLTMDNSIRKFYKICDN</sequence>
<dbReference type="PANTHER" id="PTHR11001:SF2">
    <property type="entry name" value="MITOCHONDRIAL FISSION PROCESS PROTEIN 1"/>
    <property type="match status" value="1"/>
</dbReference>
<comment type="similarity">
    <text evidence="1">Belongs to the MTFP1 family.</text>
</comment>
<comment type="caution">
    <text evidence="5">The sequence shown here is derived from an EMBL/GenBank/DDBJ whole genome shotgun (WGS) entry which is preliminary data.</text>
</comment>
<dbReference type="Pfam" id="PF10558">
    <property type="entry name" value="MTP18"/>
    <property type="match status" value="2"/>
</dbReference>
<feature type="signal peptide" evidence="4">
    <location>
        <begin position="1"/>
        <end position="17"/>
    </location>
</feature>
<feature type="chain" id="PRO_5041696645" description="Mitochondrial fission process protein 1" evidence="4">
    <location>
        <begin position="18"/>
        <end position="162"/>
    </location>
</feature>
<evidence type="ECO:0000256" key="1">
    <source>
        <dbReference type="ARBA" id="ARBA00009224"/>
    </source>
</evidence>
<dbReference type="PANTHER" id="PTHR11001">
    <property type="entry name" value="MITOCHONDRIAL FISSION PROCESS PROTEIN 1"/>
    <property type="match status" value="1"/>
</dbReference>
<evidence type="ECO:0000313" key="6">
    <source>
        <dbReference type="Proteomes" id="UP001187531"/>
    </source>
</evidence>
<name>A0AA88L834_ARTSF</name>
<dbReference type="GO" id="GO:0005739">
    <property type="term" value="C:mitochondrion"/>
    <property type="evidence" value="ECO:0007669"/>
    <property type="project" value="TreeGrafter"/>
</dbReference>
<gene>
    <name evidence="5" type="ORF">QYM36_004394</name>
</gene>
<evidence type="ECO:0000256" key="4">
    <source>
        <dbReference type="SAM" id="SignalP"/>
    </source>
</evidence>
<protein>
    <recommendedName>
        <fullName evidence="2">Mitochondrial fission process protein 1</fullName>
    </recommendedName>
    <alternativeName>
        <fullName evidence="3">Mitochondrial 18 kDa protein</fullName>
    </alternativeName>
</protein>
<dbReference type="Proteomes" id="UP001187531">
    <property type="component" value="Unassembled WGS sequence"/>
</dbReference>
<evidence type="ECO:0000313" key="5">
    <source>
        <dbReference type="EMBL" id="KAK2720492.1"/>
    </source>
</evidence>
<dbReference type="GO" id="GO:0000266">
    <property type="term" value="P:mitochondrial fission"/>
    <property type="evidence" value="ECO:0007669"/>
    <property type="project" value="TreeGrafter"/>
</dbReference>
<reference evidence="5" key="1">
    <citation type="submission" date="2023-07" db="EMBL/GenBank/DDBJ databases">
        <title>Chromosome-level genome assembly of Artemia franciscana.</title>
        <authorList>
            <person name="Jo E."/>
        </authorList>
    </citation>
    <scope>NUCLEOTIDE SEQUENCE</scope>
    <source>
        <tissue evidence="5">Whole body</tissue>
    </source>
</reference>
<dbReference type="AlphaFoldDB" id="A0AA88L834"/>
<evidence type="ECO:0000256" key="3">
    <source>
        <dbReference type="ARBA" id="ARBA00029631"/>
    </source>
</evidence>
<proteinExistence type="inferred from homology"/>
<dbReference type="EMBL" id="JAVRJZ010000007">
    <property type="protein sequence ID" value="KAK2720492.1"/>
    <property type="molecule type" value="Genomic_DNA"/>
</dbReference>
<accession>A0AA88L834</accession>
<organism evidence="5 6">
    <name type="scientific">Artemia franciscana</name>
    <name type="common">Brine shrimp</name>
    <name type="synonym">Artemia sanfranciscana</name>
    <dbReference type="NCBI Taxonomy" id="6661"/>
    <lineage>
        <taxon>Eukaryota</taxon>
        <taxon>Metazoa</taxon>
        <taxon>Ecdysozoa</taxon>
        <taxon>Arthropoda</taxon>
        <taxon>Crustacea</taxon>
        <taxon>Branchiopoda</taxon>
        <taxon>Anostraca</taxon>
        <taxon>Artemiidae</taxon>
        <taxon>Artemia</taxon>
    </lineage>
</organism>
<keyword evidence="6" id="KW-1185">Reference proteome</keyword>